<dbReference type="Proteomes" id="UP001642360">
    <property type="component" value="Unassembled WGS sequence"/>
</dbReference>
<proteinExistence type="predicted"/>
<name>A0ABC8T7L2_9AQUA</name>
<evidence type="ECO:0000256" key="1">
    <source>
        <dbReference type="SAM" id="MobiDB-lite"/>
    </source>
</evidence>
<gene>
    <name evidence="2" type="ORF">ILEXP_LOCUS34577</name>
</gene>
<evidence type="ECO:0000313" key="2">
    <source>
        <dbReference type="EMBL" id="CAK9165405.1"/>
    </source>
</evidence>
<accession>A0ABC8T7L2</accession>
<organism evidence="2 3">
    <name type="scientific">Ilex paraguariensis</name>
    <name type="common">yerba mate</name>
    <dbReference type="NCBI Taxonomy" id="185542"/>
    <lineage>
        <taxon>Eukaryota</taxon>
        <taxon>Viridiplantae</taxon>
        <taxon>Streptophyta</taxon>
        <taxon>Embryophyta</taxon>
        <taxon>Tracheophyta</taxon>
        <taxon>Spermatophyta</taxon>
        <taxon>Magnoliopsida</taxon>
        <taxon>eudicotyledons</taxon>
        <taxon>Gunneridae</taxon>
        <taxon>Pentapetalae</taxon>
        <taxon>asterids</taxon>
        <taxon>campanulids</taxon>
        <taxon>Aquifoliales</taxon>
        <taxon>Aquifoliaceae</taxon>
        <taxon>Ilex</taxon>
    </lineage>
</organism>
<sequence length="160" mass="18409">MDKMNIVKEMELAQEKEIEVSIPPHQKLQLEQELPRLPCIQSWLTLWHMSSFPHPRSDKCLTTDEGLRNGNLCELPPDPGKSPGPWKRSKEDGNQPLSFCDVLMQVQHKGSCYLEISEPESESFESDEWEEDEQQIHNQGPSNCPPVINMNGETKRRISQ</sequence>
<feature type="compositionally biased region" description="Acidic residues" evidence="1">
    <location>
        <begin position="119"/>
        <end position="133"/>
    </location>
</feature>
<feature type="region of interest" description="Disordered" evidence="1">
    <location>
        <begin position="68"/>
        <end position="93"/>
    </location>
</feature>
<protein>
    <submittedName>
        <fullName evidence="2">Uncharacterized protein</fullName>
    </submittedName>
</protein>
<feature type="region of interest" description="Disordered" evidence="1">
    <location>
        <begin position="119"/>
        <end position="160"/>
    </location>
</feature>
<dbReference type="EMBL" id="CAUOFW020004391">
    <property type="protein sequence ID" value="CAK9165405.1"/>
    <property type="molecule type" value="Genomic_DNA"/>
</dbReference>
<evidence type="ECO:0000313" key="3">
    <source>
        <dbReference type="Proteomes" id="UP001642360"/>
    </source>
</evidence>
<reference evidence="2 3" key="1">
    <citation type="submission" date="2024-02" db="EMBL/GenBank/DDBJ databases">
        <authorList>
            <person name="Vignale AGUSTIN F."/>
            <person name="Sosa J E."/>
            <person name="Modenutti C."/>
        </authorList>
    </citation>
    <scope>NUCLEOTIDE SEQUENCE [LARGE SCALE GENOMIC DNA]</scope>
</reference>
<dbReference type="AlphaFoldDB" id="A0ABC8T7L2"/>
<keyword evidence="3" id="KW-1185">Reference proteome</keyword>
<comment type="caution">
    <text evidence="2">The sequence shown here is derived from an EMBL/GenBank/DDBJ whole genome shotgun (WGS) entry which is preliminary data.</text>
</comment>